<keyword evidence="2" id="KW-1185">Reference proteome</keyword>
<dbReference type="RefSeq" id="WP_307252135.1">
    <property type="nucleotide sequence ID" value="NZ_JAUSTO010000001.1"/>
</dbReference>
<proteinExistence type="predicted"/>
<gene>
    <name evidence="1" type="ORF">J2S20_000219</name>
</gene>
<name>A0AAE3V8H3_9FIRM</name>
<evidence type="ECO:0000313" key="2">
    <source>
        <dbReference type="Proteomes" id="UP001241537"/>
    </source>
</evidence>
<evidence type="ECO:0000313" key="1">
    <source>
        <dbReference type="EMBL" id="MDQ0151545.1"/>
    </source>
</evidence>
<sequence length="213" mass="24612">MTDHSSYEHFMQETMLRDQVAQEAERLGFNQTLNALFFAERCHAGQLRKGPAKLPYIIHPLTMACHALALNLCEDDLLSTILLHDTCEDCGIRPEDLPVCQEVREAVRLLTFSRLPGESRIAAKDRYFSHIPENRLAVLTKLLDRCNNLSYMVYGFSREKLQDYIDETRRCVIPILEHAKRHYPDCGSALFLLNYQIFSVMNSIQVLLERKLP</sequence>
<dbReference type="GO" id="GO:0008728">
    <property type="term" value="F:GTP diphosphokinase activity"/>
    <property type="evidence" value="ECO:0007669"/>
    <property type="project" value="UniProtKB-EC"/>
</dbReference>
<reference evidence="1" key="1">
    <citation type="submission" date="2023-07" db="EMBL/GenBank/DDBJ databases">
        <title>Genomic Encyclopedia of Type Strains, Phase IV (KMG-IV): sequencing the most valuable type-strain genomes for metagenomic binning, comparative biology and taxonomic classification.</title>
        <authorList>
            <person name="Goeker M."/>
        </authorList>
    </citation>
    <scope>NUCLEOTIDE SEQUENCE</scope>
    <source>
        <strain evidence="1">DSM 19659</strain>
    </source>
</reference>
<dbReference type="Gene3D" id="1.10.3210.10">
    <property type="entry name" value="Hypothetical protein af1432"/>
    <property type="match status" value="1"/>
</dbReference>
<dbReference type="Proteomes" id="UP001241537">
    <property type="component" value="Unassembled WGS sequence"/>
</dbReference>
<organism evidence="1 2">
    <name type="scientific">Moryella indoligenes</name>
    <dbReference type="NCBI Taxonomy" id="371674"/>
    <lineage>
        <taxon>Bacteria</taxon>
        <taxon>Bacillati</taxon>
        <taxon>Bacillota</taxon>
        <taxon>Clostridia</taxon>
        <taxon>Lachnospirales</taxon>
        <taxon>Lachnospiraceae</taxon>
        <taxon>Moryella</taxon>
    </lineage>
</organism>
<dbReference type="SUPFAM" id="SSF109604">
    <property type="entry name" value="HD-domain/PDEase-like"/>
    <property type="match status" value="1"/>
</dbReference>
<comment type="caution">
    <text evidence="1">The sequence shown here is derived from an EMBL/GenBank/DDBJ whole genome shotgun (WGS) entry which is preliminary data.</text>
</comment>
<dbReference type="EMBL" id="JAUSTO010000001">
    <property type="protein sequence ID" value="MDQ0151545.1"/>
    <property type="molecule type" value="Genomic_DNA"/>
</dbReference>
<accession>A0AAE3V8H3</accession>
<keyword evidence="1" id="KW-0808">Transferase</keyword>
<protein>
    <submittedName>
        <fullName evidence="1">GTP pyrophosphokinase</fullName>
        <ecNumber evidence="1">2.7.6.5</ecNumber>
    </submittedName>
</protein>
<dbReference type="AlphaFoldDB" id="A0AAE3V8H3"/>
<dbReference type="EC" id="2.7.6.5" evidence="1"/>